<keyword evidence="4" id="KW-1185">Reference proteome</keyword>
<feature type="signal peptide" evidence="2">
    <location>
        <begin position="1"/>
        <end position="18"/>
    </location>
</feature>
<dbReference type="Proteomes" id="UP001189429">
    <property type="component" value="Unassembled WGS sequence"/>
</dbReference>
<dbReference type="EMBL" id="CAUYUJ010014610">
    <property type="protein sequence ID" value="CAK0843810.1"/>
    <property type="molecule type" value="Genomic_DNA"/>
</dbReference>
<evidence type="ECO:0000256" key="1">
    <source>
        <dbReference type="SAM" id="MobiDB-lite"/>
    </source>
</evidence>
<reference evidence="3" key="1">
    <citation type="submission" date="2023-10" db="EMBL/GenBank/DDBJ databases">
        <authorList>
            <person name="Chen Y."/>
            <person name="Shah S."/>
            <person name="Dougan E. K."/>
            <person name="Thang M."/>
            <person name="Chan C."/>
        </authorList>
    </citation>
    <scope>NUCLEOTIDE SEQUENCE [LARGE SCALE GENOMIC DNA]</scope>
</reference>
<evidence type="ECO:0000313" key="4">
    <source>
        <dbReference type="Proteomes" id="UP001189429"/>
    </source>
</evidence>
<keyword evidence="2" id="KW-0732">Signal</keyword>
<feature type="compositionally biased region" description="Basic and acidic residues" evidence="1">
    <location>
        <begin position="111"/>
        <end position="122"/>
    </location>
</feature>
<gene>
    <name evidence="3" type="ORF">PCOR1329_LOCUS38038</name>
</gene>
<proteinExistence type="predicted"/>
<evidence type="ECO:0000313" key="3">
    <source>
        <dbReference type="EMBL" id="CAK0843810.1"/>
    </source>
</evidence>
<sequence length="122" mass="13514">MLRGLLVLSYLPALQCHAEYVSLDRVPDLKLFLVAAAICVSFVSAANPFNLPELLPRDTEDVAPFQLAVGNIIRLHFDGLQRRPVKKKKPCPEANARKPRKSKAQKRAEKKAKLEAVKADAA</sequence>
<feature type="compositionally biased region" description="Basic residues" evidence="1">
    <location>
        <begin position="97"/>
        <end position="110"/>
    </location>
</feature>
<organism evidence="3 4">
    <name type="scientific">Prorocentrum cordatum</name>
    <dbReference type="NCBI Taxonomy" id="2364126"/>
    <lineage>
        <taxon>Eukaryota</taxon>
        <taxon>Sar</taxon>
        <taxon>Alveolata</taxon>
        <taxon>Dinophyceae</taxon>
        <taxon>Prorocentrales</taxon>
        <taxon>Prorocentraceae</taxon>
        <taxon>Prorocentrum</taxon>
    </lineage>
</organism>
<name>A0ABN9TDI2_9DINO</name>
<evidence type="ECO:0000256" key="2">
    <source>
        <dbReference type="SAM" id="SignalP"/>
    </source>
</evidence>
<comment type="caution">
    <text evidence="3">The sequence shown here is derived from an EMBL/GenBank/DDBJ whole genome shotgun (WGS) entry which is preliminary data.</text>
</comment>
<accession>A0ABN9TDI2</accession>
<protein>
    <submittedName>
        <fullName evidence="3">Uncharacterized protein</fullName>
    </submittedName>
</protein>
<feature type="chain" id="PRO_5047396699" evidence="2">
    <location>
        <begin position="19"/>
        <end position="122"/>
    </location>
</feature>
<feature type="region of interest" description="Disordered" evidence="1">
    <location>
        <begin position="83"/>
        <end position="122"/>
    </location>
</feature>